<dbReference type="InterPro" id="IPR047780">
    <property type="entry name" value="TssQ-like"/>
</dbReference>
<organism evidence="3 4">
    <name type="scientific">Oligella urethralis</name>
    <dbReference type="NCBI Taxonomy" id="90245"/>
    <lineage>
        <taxon>Bacteria</taxon>
        <taxon>Pseudomonadati</taxon>
        <taxon>Pseudomonadota</taxon>
        <taxon>Betaproteobacteria</taxon>
        <taxon>Burkholderiales</taxon>
        <taxon>Alcaligenaceae</taxon>
        <taxon>Oligella</taxon>
    </lineage>
</organism>
<proteinExistence type="predicted"/>
<protein>
    <recommendedName>
        <fullName evidence="5">Lipoprotein</fullName>
    </recommendedName>
</protein>
<evidence type="ECO:0000256" key="1">
    <source>
        <dbReference type="SAM" id="MobiDB-lite"/>
    </source>
</evidence>
<accession>A0A2X1WGM8</accession>
<dbReference type="PROSITE" id="PS51257">
    <property type="entry name" value="PROKAR_LIPOPROTEIN"/>
    <property type="match status" value="1"/>
</dbReference>
<feature type="signal peptide" evidence="2">
    <location>
        <begin position="1"/>
        <end position="25"/>
    </location>
</feature>
<reference evidence="3 4" key="1">
    <citation type="submission" date="2018-06" db="EMBL/GenBank/DDBJ databases">
        <authorList>
            <consortium name="Pathogen Informatics"/>
            <person name="Doyle S."/>
        </authorList>
    </citation>
    <scope>NUCLEOTIDE SEQUENCE [LARGE SCALE GENOMIC DNA]</scope>
    <source>
        <strain evidence="3 4">NCTC11009</strain>
    </source>
</reference>
<keyword evidence="2" id="KW-0732">Signal</keyword>
<evidence type="ECO:0000313" key="4">
    <source>
        <dbReference type="Proteomes" id="UP000250242"/>
    </source>
</evidence>
<feature type="region of interest" description="Disordered" evidence="1">
    <location>
        <begin position="135"/>
        <end position="173"/>
    </location>
</feature>
<gene>
    <name evidence="3" type="ORF">NCTC11009_01017</name>
</gene>
<evidence type="ECO:0008006" key="5">
    <source>
        <dbReference type="Google" id="ProtNLM"/>
    </source>
</evidence>
<dbReference type="EMBL" id="UATH01000001">
    <property type="protein sequence ID" value="SPY07804.1"/>
    <property type="molecule type" value="Genomic_DNA"/>
</dbReference>
<feature type="chain" id="PRO_5016072472" description="Lipoprotein" evidence="2">
    <location>
        <begin position="26"/>
        <end position="173"/>
    </location>
</feature>
<evidence type="ECO:0000313" key="3">
    <source>
        <dbReference type="EMBL" id="SPY07804.1"/>
    </source>
</evidence>
<evidence type="ECO:0000256" key="2">
    <source>
        <dbReference type="SAM" id="SignalP"/>
    </source>
</evidence>
<dbReference type="AlphaFoldDB" id="A0A2X1WGM8"/>
<dbReference type="NCBIfam" id="NF038027">
    <property type="entry name" value="TssQ_fam"/>
    <property type="match status" value="1"/>
</dbReference>
<dbReference type="Proteomes" id="UP000250242">
    <property type="component" value="Unassembled WGS sequence"/>
</dbReference>
<sequence length="173" mass="19157">MMFMQKRLTLMISGAALSVLLSACAGTSKAPEAPKMTPAETILLEQIETQFHEGDYKKVIATIKQAPETSLGGQAFRTEALKYKAFSECVSRQPRNCRNSFRQLLELDPSFELSPAEVNHPQWGKVYTAEKKRADAAMAKAQKNGALEKATTMPRSEIRVGPRQRPNTNAKSN</sequence>
<name>A0A2X1WGM8_9BURK</name>